<evidence type="ECO:0000256" key="5">
    <source>
        <dbReference type="ARBA" id="ARBA00022758"/>
    </source>
</evidence>
<dbReference type="GO" id="GO:0075523">
    <property type="term" value="P:viral translational frameshifting"/>
    <property type="evidence" value="ECO:0007669"/>
    <property type="project" value="UniProtKB-KW"/>
</dbReference>
<dbReference type="GeneID" id="40524887"/>
<evidence type="ECO:0000256" key="6">
    <source>
        <dbReference type="ARBA" id="ARBA00022953"/>
    </source>
</evidence>
<dbReference type="GO" id="GO:0006351">
    <property type="term" value="P:DNA-templated transcription"/>
    <property type="evidence" value="ECO:0007669"/>
    <property type="project" value="InterPro"/>
</dbReference>
<evidence type="ECO:0000256" key="7">
    <source>
        <dbReference type="SAM" id="MobiDB-lite"/>
    </source>
</evidence>
<dbReference type="InterPro" id="IPR001205">
    <property type="entry name" value="RNA-dir_pol_C"/>
</dbReference>
<keyword evidence="6" id="KW-0693">Viral RNA replication</keyword>
<evidence type="ECO:0000256" key="3">
    <source>
        <dbReference type="ARBA" id="ARBA00022695"/>
    </source>
</evidence>
<keyword evidence="10" id="KW-1185">Reference proteome</keyword>
<feature type="compositionally biased region" description="Basic and acidic residues" evidence="7">
    <location>
        <begin position="258"/>
        <end position="274"/>
    </location>
</feature>
<dbReference type="Gene3D" id="3.30.70.270">
    <property type="match status" value="1"/>
</dbReference>
<dbReference type="KEGG" id="vg:40524887"/>
<feature type="region of interest" description="Disordered" evidence="7">
    <location>
        <begin position="252"/>
        <end position="274"/>
    </location>
</feature>
<dbReference type="RefSeq" id="YP_009664785.1">
    <property type="nucleotide sequence ID" value="NC_043101.1"/>
</dbReference>
<dbReference type="EMBL" id="EU847145">
    <property type="protein sequence ID" value="ACF75853.2"/>
    <property type="molecule type" value="Genomic_RNA"/>
</dbReference>
<evidence type="ECO:0000256" key="2">
    <source>
        <dbReference type="ARBA" id="ARBA00022679"/>
    </source>
</evidence>
<evidence type="ECO:0000313" key="10">
    <source>
        <dbReference type="Proteomes" id="UP000243181"/>
    </source>
</evidence>
<accession>B5AFN3</accession>
<name>B5AFN3_9VIRU</name>
<dbReference type="GO" id="GO:0003968">
    <property type="term" value="F:RNA-directed RNA polymerase activity"/>
    <property type="evidence" value="ECO:0007669"/>
    <property type="project" value="UniProtKB-KW"/>
</dbReference>
<keyword evidence="3" id="KW-0548">Nucleotidyltransferase</keyword>
<keyword evidence="1" id="KW-0696">RNA-directed RNA polymerase</keyword>
<dbReference type="GO" id="GO:0003723">
    <property type="term" value="F:RNA binding"/>
    <property type="evidence" value="ECO:0007669"/>
    <property type="project" value="InterPro"/>
</dbReference>
<feature type="domain" description="RNA-directed RNA polymerase C-terminal" evidence="8">
    <location>
        <begin position="10"/>
        <end position="163"/>
    </location>
</feature>
<keyword evidence="5" id="KW-0688">Ribosomal frameshifting</keyword>
<dbReference type="SUPFAM" id="SSF56672">
    <property type="entry name" value="DNA/RNA polymerases"/>
    <property type="match status" value="1"/>
</dbReference>
<evidence type="ECO:0000256" key="1">
    <source>
        <dbReference type="ARBA" id="ARBA00022484"/>
    </source>
</evidence>
<organism evidence="9 10">
    <name type="scientific">Mamastrovirus 16</name>
    <dbReference type="NCBI Taxonomy" id="1239580"/>
    <lineage>
        <taxon>Viruses</taxon>
        <taxon>Riboviria</taxon>
        <taxon>Orthornavirae</taxon>
        <taxon>Pisuviricota</taxon>
        <taxon>Stelpaviricetes</taxon>
        <taxon>Stellavirales</taxon>
        <taxon>Astroviridae</taxon>
        <taxon>Mamastrovirus</taxon>
        <taxon>Mamastrovirus pipistrelli</taxon>
    </lineage>
</organism>
<reference evidence="9 10" key="1">
    <citation type="journal article" date="2008" name="J. Virol.">
        <title>Novel astroviruses in insectivorous bats.</title>
        <authorList>
            <person name="Chu D.K."/>
            <person name="Poon L.L."/>
            <person name="Guan Y."/>
            <person name="Peiris J.S."/>
        </authorList>
    </citation>
    <scope>NUCLEOTIDE SEQUENCE [LARGE SCALE GENOMIC DNA]</scope>
    <source>
        <strain evidence="9">AFCD11</strain>
    </source>
</reference>
<dbReference type="Pfam" id="PF00680">
    <property type="entry name" value="RdRP_1"/>
    <property type="match status" value="1"/>
</dbReference>
<evidence type="ECO:0000313" key="9">
    <source>
        <dbReference type="EMBL" id="ACF75853.2"/>
    </source>
</evidence>
<dbReference type="GO" id="GO:0000166">
    <property type="term" value="F:nucleotide binding"/>
    <property type="evidence" value="ECO:0007669"/>
    <property type="project" value="UniProtKB-KW"/>
</dbReference>
<dbReference type="InterPro" id="IPR043128">
    <property type="entry name" value="Rev_trsase/Diguanyl_cyclase"/>
</dbReference>
<sequence>PPEVFFQIKDIRFGLLSPEYRTVRNRSVYKWYCENLINRDVVLPSGEITHQDRGNPSGQVSTTMDNNMINTFLQAFEFIYLNNLTIETAKELWESYDSLVYGDDRVTSTPLVPSNYVERVVGMYADIFGMWVKPDNVKVSNTVNGLSFCGFTNNLISNMYLPVPTNVNKLVASLITPVKKLQDIESLAGKVLSFKVLMHNLPDDDPGKIFILNCESALRRHMDAVGQPWVNFTTSMLDFLWRGGPKKGYGGCFPAGKKGSEKRGEEGDEERVQE</sequence>
<evidence type="ECO:0000256" key="4">
    <source>
        <dbReference type="ARBA" id="ARBA00022741"/>
    </source>
</evidence>
<protein>
    <submittedName>
        <fullName evidence="9">Polyprotein 1AB</fullName>
    </submittedName>
</protein>
<keyword evidence="4" id="KW-0547">Nucleotide-binding</keyword>
<feature type="non-terminal residue" evidence="9">
    <location>
        <position position="1"/>
    </location>
</feature>
<evidence type="ECO:0000259" key="8">
    <source>
        <dbReference type="Pfam" id="PF00680"/>
    </source>
</evidence>
<dbReference type="InterPro" id="IPR043502">
    <property type="entry name" value="DNA/RNA_pol_sf"/>
</dbReference>
<dbReference type="Proteomes" id="UP000243181">
    <property type="component" value="Segment"/>
</dbReference>
<keyword evidence="2" id="KW-0808">Transferase</keyword>
<proteinExistence type="predicted"/>